<dbReference type="EMBL" id="BLXY01000001">
    <property type="protein sequence ID" value="GFO63088.1"/>
    <property type="molecule type" value="Genomic_DNA"/>
</dbReference>
<organism evidence="2 3">
    <name type="scientific">Geomonas paludis</name>
    <dbReference type="NCBI Taxonomy" id="2740185"/>
    <lineage>
        <taxon>Bacteria</taxon>
        <taxon>Pseudomonadati</taxon>
        <taxon>Thermodesulfobacteriota</taxon>
        <taxon>Desulfuromonadia</taxon>
        <taxon>Geobacterales</taxon>
        <taxon>Geobacteraceae</taxon>
        <taxon>Geomonas</taxon>
    </lineage>
</organism>
<sequence length="260" mass="28624">MRTLLCTVVVLCCAVPAVAGTLEELTPYFSTQYFTWQERISGRRLLKEEGPLFSAGVRVGAVAATAFTLRAKGELFGSEVRYRGETQAPDSAPVHTRVTYLGTNGEADFGYRLRSAAGELEPFGGIGYRYWLRDLQDSRTPDGTRVYGYTEEWTMGYARLGARAATTAAGMKLTACGGAKYPFYVGNTIDFAGSGETTFRPKGRWSGFAEVGARYRSLSMNLFYEGFRFHQSDAKMVQGTAYFQPDSSSDIFGVKAGWTF</sequence>
<name>A0A6V8MSH7_9BACT</name>
<evidence type="ECO:0000256" key="1">
    <source>
        <dbReference type="SAM" id="SignalP"/>
    </source>
</evidence>
<keyword evidence="1" id="KW-0732">Signal</keyword>
<accession>A0A6V8MSH7</accession>
<comment type="caution">
    <text evidence="2">The sequence shown here is derived from an EMBL/GenBank/DDBJ whole genome shotgun (WGS) entry which is preliminary data.</text>
</comment>
<feature type="signal peptide" evidence="1">
    <location>
        <begin position="1"/>
        <end position="19"/>
    </location>
</feature>
<dbReference type="SUPFAM" id="SSF103515">
    <property type="entry name" value="Autotransporter"/>
    <property type="match status" value="1"/>
</dbReference>
<gene>
    <name evidence="2" type="ORF">GMPD_10070</name>
</gene>
<dbReference type="AlphaFoldDB" id="A0A6V8MSH7"/>
<dbReference type="RefSeq" id="WP_183345713.1">
    <property type="nucleotide sequence ID" value="NZ_BLXY01000001.1"/>
</dbReference>
<evidence type="ECO:0000313" key="3">
    <source>
        <dbReference type="Proteomes" id="UP000568888"/>
    </source>
</evidence>
<reference evidence="3" key="1">
    <citation type="submission" date="2020-06" db="EMBL/GenBank/DDBJ databases">
        <title>Draft genomic sequecing of Geomonas sp. Red736.</title>
        <authorList>
            <person name="Itoh H."/>
            <person name="Xu Z.X."/>
            <person name="Ushijima N."/>
            <person name="Masuda Y."/>
            <person name="Shiratori Y."/>
            <person name="Senoo K."/>
        </authorList>
    </citation>
    <scope>NUCLEOTIDE SEQUENCE [LARGE SCALE GENOMIC DNA]</scope>
    <source>
        <strain evidence="3">Red736</strain>
    </source>
</reference>
<dbReference type="InterPro" id="IPR036709">
    <property type="entry name" value="Autotransporte_beta_dom_sf"/>
</dbReference>
<evidence type="ECO:0000313" key="2">
    <source>
        <dbReference type="EMBL" id="GFO63088.1"/>
    </source>
</evidence>
<feature type="chain" id="PRO_5028263619" evidence="1">
    <location>
        <begin position="20"/>
        <end position="260"/>
    </location>
</feature>
<proteinExistence type="predicted"/>
<dbReference type="Proteomes" id="UP000568888">
    <property type="component" value="Unassembled WGS sequence"/>
</dbReference>
<protein>
    <submittedName>
        <fullName evidence="2">Uncharacterized protein</fullName>
    </submittedName>
</protein>